<sequence>MEVSTTTASLIHEVLLLLDCNPCVYPPDVFPFILLNIDPLYDHHVIPSPNTKVGLPHLEAPNIKHHGTKNNIQI</sequence>
<protein>
    <submittedName>
        <fullName evidence="1">Uncharacterized protein</fullName>
    </submittedName>
</protein>
<dbReference type="HOGENOM" id="CLU_2692124_0_0_1"/>
<organism evidence="1 2">
    <name type="scientific">Oryza rufipogon</name>
    <name type="common">Brownbeard rice</name>
    <name type="synonym">Asian wild rice</name>
    <dbReference type="NCBI Taxonomy" id="4529"/>
    <lineage>
        <taxon>Eukaryota</taxon>
        <taxon>Viridiplantae</taxon>
        <taxon>Streptophyta</taxon>
        <taxon>Embryophyta</taxon>
        <taxon>Tracheophyta</taxon>
        <taxon>Spermatophyta</taxon>
        <taxon>Magnoliopsida</taxon>
        <taxon>Liliopsida</taxon>
        <taxon>Poales</taxon>
        <taxon>Poaceae</taxon>
        <taxon>BOP clade</taxon>
        <taxon>Oryzoideae</taxon>
        <taxon>Oryzeae</taxon>
        <taxon>Oryzinae</taxon>
        <taxon>Oryza</taxon>
    </lineage>
</organism>
<name>A0A0E0Q1I1_ORYRU</name>
<reference evidence="1" key="2">
    <citation type="submission" date="2015-06" db="UniProtKB">
        <authorList>
            <consortium name="EnsemblPlants"/>
        </authorList>
    </citation>
    <scope>IDENTIFICATION</scope>
</reference>
<dbReference type="Gramene" id="ORUFI06G26280.1">
    <property type="protein sequence ID" value="ORUFI06G26280.1"/>
    <property type="gene ID" value="ORUFI06G26280"/>
</dbReference>
<evidence type="ECO:0000313" key="1">
    <source>
        <dbReference type="EnsemblPlants" id="ORUFI06G26280.1"/>
    </source>
</evidence>
<evidence type="ECO:0000313" key="2">
    <source>
        <dbReference type="Proteomes" id="UP000008022"/>
    </source>
</evidence>
<dbReference type="Proteomes" id="UP000008022">
    <property type="component" value="Unassembled WGS sequence"/>
</dbReference>
<keyword evidence="2" id="KW-1185">Reference proteome</keyword>
<proteinExistence type="predicted"/>
<accession>A0A0E0Q1I1</accession>
<reference evidence="2" key="1">
    <citation type="submission" date="2013-06" db="EMBL/GenBank/DDBJ databases">
        <authorList>
            <person name="Zhao Q."/>
        </authorList>
    </citation>
    <scope>NUCLEOTIDE SEQUENCE</scope>
    <source>
        <strain evidence="2">cv. W1943</strain>
    </source>
</reference>
<dbReference type="EnsemblPlants" id="ORUFI06G26280.1">
    <property type="protein sequence ID" value="ORUFI06G26280.1"/>
    <property type="gene ID" value="ORUFI06G26280"/>
</dbReference>
<dbReference type="AlphaFoldDB" id="A0A0E0Q1I1"/>